<protein>
    <recommendedName>
        <fullName evidence="1">Gamma-glutamylcyclotransferase AIG2-like domain-containing protein</fullName>
    </recommendedName>
</protein>
<accession>A0A1T0CUQ6</accession>
<dbReference type="RefSeq" id="WP_078317440.1">
    <property type="nucleotide sequence ID" value="NZ_MUYV01000003.1"/>
</dbReference>
<sequence>MLNQLFVYGTLAPNRSNHHWLANIAGSFETASMTGVLIPQGWGAAEGFPAIIPDERGQVVQGYLFKSENLPNHWQALDDFEGEGYVRTRVMVTMADGRQEQAWVYALAVDDANKADLMATYQQA</sequence>
<dbReference type="InterPro" id="IPR013024">
    <property type="entry name" value="GGCT-like"/>
</dbReference>
<gene>
    <name evidence="2" type="ORF">B0681_03710</name>
</gene>
<dbReference type="STRING" id="573983.B0681_03710"/>
<proteinExistence type="predicted"/>
<dbReference type="CDD" id="cd06661">
    <property type="entry name" value="GGCT_like"/>
    <property type="match status" value="1"/>
</dbReference>
<dbReference type="EMBL" id="MUYV01000003">
    <property type="protein sequence ID" value="OOS26073.1"/>
    <property type="molecule type" value="Genomic_DNA"/>
</dbReference>
<organism evidence="2 3">
    <name type="scientific">Moraxella porci DSM 25326</name>
    <dbReference type="NCBI Taxonomy" id="573983"/>
    <lineage>
        <taxon>Bacteria</taxon>
        <taxon>Pseudomonadati</taxon>
        <taxon>Pseudomonadota</taxon>
        <taxon>Gammaproteobacteria</taxon>
        <taxon>Moraxellales</taxon>
        <taxon>Moraxellaceae</taxon>
        <taxon>Moraxella</taxon>
    </lineage>
</organism>
<dbReference type="Proteomes" id="UP000190683">
    <property type="component" value="Unassembled WGS sequence"/>
</dbReference>
<feature type="domain" description="Gamma-glutamylcyclotransferase AIG2-like" evidence="1">
    <location>
        <begin position="5"/>
        <end position="114"/>
    </location>
</feature>
<dbReference type="SUPFAM" id="SSF110857">
    <property type="entry name" value="Gamma-glutamyl cyclotransferase-like"/>
    <property type="match status" value="1"/>
</dbReference>
<keyword evidence="3" id="KW-1185">Reference proteome</keyword>
<dbReference type="Gene3D" id="3.10.490.10">
    <property type="entry name" value="Gamma-glutamyl cyclotransferase-like"/>
    <property type="match status" value="1"/>
</dbReference>
<dbReference type="InterPro" id="IPR036568">
    <property type="entry name" value="GGCT-like_sf"/>
</dbReference>
<dbReference type="AlphaFoldDB" id="A0A1T0CUQ6"/>
<evidence type="ECO:0000313" key="3">
    <source>
        <dbReference type="Proteomes" id="UP000190683"/>
    </source>
</evidence>
<evidence type="ECO:0000313" key="2">
    <source>
        <dbReference type="EMBL" id="OOS26073.1"/>
    </source>
</evidence>
<reference evidence="2 3" key="1">
    <citation type="submission" date="2017-02" db="EMBL/GenBank/DDBJ databases">
        <title>Draft genome sequence of Moraxella porci CCUG 54912T type strain.</title>
        <authorList>
            <person name="Salva-Serra F."/>
            <person name="Engstrom-Jakobsson H."/>
            <person name="Thorell K."/>
            <person name="Jaen-Luchoro D."/>
            <person name="Gonzales-Siles L."/>
            <person name="Karlsson R."/>
            <person name="Yazdan S."/>
            <person name="Boulund F."/>
            <person name="Johnning A."/>
            <person name="Engstrand L."/>
            <person name="Kristiansson E."/>
            <person name="Moore E."/>
        </authorList>
    </citation>
    <scope>NUCLEOTIDE SEQUENCE [LARGE SCALE GENOMIC DNA]</scope>
    <source>
        <strain evidence="2 3">CCUG 54912</strain>
    </source>
</reference>
<comment type="caution">
    <text evidence="2">The sequence shown here is derived from an EMBL/GenBank/DDBJ whole genome shotgun (WGS) entry which is preliminary data.</text>
</comment>
<name>A0A1T0CUQ6_9GAMM</name>
<evidence type="ECO:0000259" key="1">
    <source>
        <dbReference type="Pfam" id="PF06094"/>
    </source>
</evidence>
<dbReference type="Pfam" id="PF06094">
    <property type="entry name" value="GGACT"/>
    <property type="match status" value="1"/>
</dbReference>
<dbReference type="InterPro" id="IPR009288">
    <property type="entry name" value="AIG2-like_dom"/>
</dbReference>